<feature type="region of interest" description="Disordered" evidence="1">
    <location>
        <begin position="1"/>
        <end position="74"/>
    </location>
</feature>
<sequence>MVAEEESLQEALPVGLQERKGEREDVRAALAAGQLPKGWQPRPPVPALVRHVPAGGRQRAEEEEEEAEAEGVEHEVSLEARVALLEVENATLKAENQELRKRLVQLLQRARGGEGGGGAPTAAPPAPAAPQERRRQEPEPAAGRGAREHRERGERRDVPEPQREEPQRRRRDTPPGSPPKSPEGGVESMGPNAVMLANGQMEAYNESITNNIPPEKRLPLVKAKLERFLGHFDERIHIVELKSGSSIIKDRRMFTQRYTCVFRESGAKLKGTCNKRFFYDASGGYKASYVLDYELHESLVTAVQGTPQDGNLGVREPRTEHLVVLYEEKGGKITRMWLRPDTDKVGADPYAGEDVIERNETFKAFEAKIAELKGGSTGPRVFHNYHQIPTLG</sequence>
<feature type="region of interest" description="Disordered" evidence="1">
    <location>
        <begin position="111"/>
        <end position="191"/>
    </location>
</feature>
<feature type="compositionally biased region" description="Basic and acidic residues" evidence="1">
    <location>
        <begin position="145"/>
        <end position="167"/>
    </location>
</feature>
<accession>A0A7S4UNR3</accession>
<dbReference type="EMBL" id="HBNR01038995">
    <property type="protein sequence ID" value="CAE4596677.1"/>
    <property type="molecule type" value="Transcribed_RNA"/>
</dbReference>
<evidence type="ECO:0000313" key="2">
    <source>
        <dbReference type="EMBL" id="CAE4596677.1"/>
    </source>
</evidence>
<organism evidence="2">
    <name type="scientific">Alexandrium monilatum</name>
    <dbReference type="NCBI Taxonomy" id="311494"/>
    <lineage>
        <taxon>Eukaryota</taxon>
        <taxon>Sar</taxon>
        <taxon>Alveolata</taxon>
        <taxon>Dinophyceae</taxon>
        <taxon>Gonyaulacales</taxon>
        <taxon>Pyrocystaceae</taxon>
        <taxon>Alexandrium</taxon>
    </lineage>
</organism>
<dbReference type="AlphaFoldDB" id="A0A7S4UNR3"/>
<feature type="compositionally biased region" description="Basic and acidic residues" evidence="1">
    <location>
        <begin position="17"/>
        <end position="27"/>
    </location>
</feature>
<gene>
    <name evidence="2" type="ORF">AMON00008_LOCUS26985</name>
</gene>
<proteinExistence type="predicted"/>
<name>A0A7S4UNR3_9DINO</name>
<evidence type="ECO:0000256" key="1">
    <source>
        <dbReference type="SAM" id="MobiDB-lite"/>
    </source>
</evidence>
<protein>
    <submittedName>
        <fullName evidence="2">Uncharacterized protein</fullName>
    </submittedName>
</protein>
<feature type="compositionally biased region" description="Acidic residues" evidence="1">
    <location>
        <begin position="61"/>
        <end position="70"/>
    </location>
</feature>
<reference evidence="2" key="1">
    <citation type="submission" date="2021-01" db="EMBL/GenBank/DDBJ databases">
        <authorList>
            <person name="Corre E."/>
            <person name="Pelletier E."/>
            <person name="Niang G."/>
            <person name="Scheremetjew M."/>
            <person name="Finn R."/>
            <person name="Kale V."/>
            <person name="Holt S."/>
            <person name="Cochrane G."/>
            <person name="Meng A."/>
            <person name="Brown T."/>
            <person name="Cohen L."/>
        </authorList>
    </citation>
    <scope>NUCLEOTIDE SEQUENCE</scope>
    <source>
        <strain evidence="2">CCMP3105</strain>
    </source>
</reference>